<dbReference type="EMBL" id="JACJSW010000055">
    <property type="protein sequence ID" value="MBD2620908.1"/>
    <property type="molecule type" value="Genomic_DNA"/>
</dbReference>
<sequence>MVDRRYSLSKNDDFHNTNLPIMRRAEQVQIEAIQLSEQKREGFLARFFPSETQRAIVKAQLALVETEYEFRKRALETLRETQLQALTETCNQYLTRDKAARRADTAKFLLHKKEELVYELDAIFERFMKLLKERYQNMEDESNPLFRQIRQDKLEKDINDFMELQNKLVDKFQRLVDEDVNY</sequence>
<organism evidence="1 2">
    <name type="scientific">Microcystis flos-aquae FACHB-1344</name>
    <dbReference type="NCBI Taxonomy" id="2692899"/>
    <lineage>
        <taxon>Bacteria</taxon>
        <taxon>Bacillati</taxon>
        <taxon>Cyanobacteriota</taxon>
        <taxon>Cyanophyceae</taxon>
        <taxon>Oscillatoriophycideae</taxon>
        <taxon>Chroococcales</taxon>
        <taxon>Microcystaceae</taxon>
        <taxon>Microcystis</taxon>
    </lineage>
</organism>
<dbReference type="Proteomes" id="UP000636187">
    <property type="component" value="Unassembled WGS sequence"/>
</dbReference>
<evidence type="ECO:0000313" key="1">
    <source>
        <dbReference type="EMBL" id="MBD2620908.1"/>
    </source>
</evidence>
<dbReference type="RefSeq" id="WP_008201089.1">
    <property type="nucleotide sequence ID" value="NZ_JACJSW010000055.1"/>
</dbReference>
<accession>A0ABR8HQ46</accession>
<keyword evidence="2" id="KW-1185">Reference proteome</keyword>
<comment type="caution">
    <text evidence="1">The sequence shown here is derived from an EMBL/GenBank/DDBJ whole genome shotgun (WGS) entry which is preliminary data.</text>
</comment>
<evidence type="ECO:0008006" key="3">
    <source>
        <dbReference type="Google" id="ProtNLM"/>
    </source>
</evidence>
<protein>
    <recommendedName>
        <fullName evidence="3">GvpC</fullName>
    </recommendedName>
</protein>
<proteinExistence type="predicted"/>
<name>A0ABR8HQ46_9CHRO</name>
<reference evidence="1 2" key="1">
    <citation type="journal article" date="2020" name="ISME J.">
        <title>Comparative genomics reveals insights into cyanobacterial evolution and habitat adaptation.</title>
        <authorList>
            <person name="Chen M.Y."/>
            <person name="Teng W.K."/>
            <person name="Zhao L."/>
            <person name="Hu C.X."/>
            <person name="Zhou Y.K."/>
            <person name="Han B.P."/>
            <person name="Song L.R."/>
            <person name="Shu W.S."/>
        </authorList>
    </citation>
    <scope>NUCLEOTIDE SEQUENCE [LARGE SCALE GENOMIC DNA]</scope>
    <source>
        <strain evidence="1 2">FACHB-1344</strain>
    </source>
</reference>
<evidence type="ECO:0000313" key="2">
    <source>
        <dbReference type="Proteomes" id="UP000636187"/>
    </source>
</evidence>
<gene>
    <name evidence="1" type="ORF">H6G48_04080</name>
</gene>